<protein>
    <submittedName>
        <fullName evidence="14">TMEM175 family protein</fullName>
    </submittedName>
</protein>
<dbReference type="RefSeq" id="WP_264883317.1">
    <property type="nucleotide sequence ID" value="NZ_JAPDOB010000002.1"/>
</dbReference>
<dbReference type="Proteomes" id="UP001526246">
    <property type="component" value="Unassembled WGS sequence"/>
</dbReference>
<proteinExistence type="inferred from homology"/>
<evidence type="ECO:0000313" key="14">
    <source>
        <dbReference type="EMBL" id="MCW3798466.1"/>
    </source>
</evidence>
<evidence type="ECO:0000256" key="1">
    <source>
        <dbReference type="ARBA" id="ARBA00004141"/>
    </source>
</evidence>
<feature type="transmembrane region" description="Helical" evidence="13">
    <location>
        <begin position="164"/>
        <end position="192"/>
    </location>
</feature>
<sequence>MEASAKRRTSIPPELRPTNRRQESFSDAVFAIVVTIMILEIRIPDALAFDSDGQALMGLAAVVATYALSFVVIAIFWSNHHYLVFTLLRADRATIWLNNNALFWITLIPIVAHFFGLHPTAPRAVAAYAFVVMTCTLSFGLLRGAKISRNQLHRSLHRRVFRRIWPAVIAYGAAIPLAFADVHIAWACLLVLPGLFFLPVTQSAPVENSGR</sequence>
<evidence type="ECO:0000256" key="13">
    <source>
        <dbReference type="SAM" id="Phobius"/>
    </source>
</evidence>
<evidence type="ECO:0000256" key="12">
    <source>
        <dbReference type="ARBA" id="ARBA00034430"/>
    </source>
</evidence>
<gene>
    <name evidence="14" type="ORF">OMW55_11685</name>
</gene>
<name>A0ABT3JHJ7_9SPHN</name>
<dbReference type="Pfam" id="PF06736">
    <property type="entry name" value="TMEM175"/>
    <property type="match status" value="1"/>
</dbReference>
<keyword evidence="5 13" id="KW-0812">Transmembrane</keyword>
<comment type="similarity">
    <text evidence="2">Belongs to the TMEM175 family.</text>
</comment>
<keyword evidence="11" id="KW-0407">Ion channel</keyword>
<keyword evidence="15" id="KW-1185">Reference proteome</keyword>
<evidence type="ECO:0000256" key="7">
    <source>
        <dbReference type="ARBA" id="ARBA00022958"/>
    </source>
</evidence>
<dbReference type="InterPro" id="IPR010617">
    <property type="entry name" value="TMEM175-like"/>
</dbReference>
<evidence type="ECO:0000256" key="2">
    <source>
        <dbReference type="ARBA" id="ARBA00006920"/>
    </source>
</evidence>
<keyword evidence="3" id="KW-0813">Transport</keyword>
<evidence type="ECO:0000256" key="9">
    <source>
        <dbReference type="ARBA" id="ARBA00023065"/>
    </source>
</evidence>
<evidence type="ECO:0000256" key="5">
    <source>
        <dbReference type="ARBA" id="ARBA00022692"/>
    </source>
</evidence>
<keyword evidence="7" id="KW-0630">Potassium</keyword>
<comment type="caution">
    <text evidence="14">The sequence shown here is derived from an EMBL/GenBank/DDBJ whole genome shotgun (WGS) entry which is preliminary data.</text>
</comment>
<dbReference type="PANTHER" id="PTHR31462:SF5">
    <property type="entry name" value="ENDOSOMAL_LYSOSOMAL PROTON CHANNEL TMEM175"/>
    <property type="match status" value="1"/>
</dbReference>
<comment type="catalytic activity">
    <reaction evidence="12">
        <text>K(+)(in) = K(+)(out)</text>
        <dbReference type="Rhea" id="RHEA:29463"/>
        <dbReference type="ChEBI" id="CHEBI:29103"/>
    </reaction>
</comment>
<feature type="transmembrane region" description="Helical" evidence="13">
    <location>
        <begin position="124"/>
        <end position="143"/>
    </location>
</feature>
<keyword evidence="4" id="KW-0633">Potassium transport</keyword>
<reference evidence="14 15" key="1">
    <citation type="submission" date="2022-10" db="EMBL/GenBank/DDBJ databases">
        <title>Sphingomonas sp.</title>
        <authorList>
            <person name="Jin C."/>
        </authorList>
    </citation>
    <scope>NUCLEOTIDE SEQUENCE [LARGE SCALE GENOMIC DNA]</scope>
    <source>
        <strain evidence="14 15">BN140010</strain>
    </source>
</reference>
<feature type="transmembrane region" description="Helical" evidence="13">
    <location>
        <begin position="97"/>
        <end position="118"/>
    </location>
</feature>
<feature type="transmembrane region" description="Helical" evidence="13">
    <location>
        <begin position="55"/>
        <end position="77"/>
    </location>
</feature>
<keyword evidence="10 13" id="KW-0472">Membrane</keyword>
<feature type="transmembrane region" description="Helical" evidence="13">
    <location>
        <begin position="25"/>
        <end position="43"/>
    </location>
</feature>
<evidence type="ECO:0000313" key="15">
    <source>
        <dbReference type="Proteomes" id="UP001526246"/>
    </source>
</evidence>
<organism evidence="14 15">
    <name type="scientific">Sphingomonas arvum</name>
    <dbReference type="NCBI Taxonomy" id="2992113"/>
    <lineage>
        <taxon>Bacteria</taxon>
        <taxon>Pseudomonadati</taxon>
        <taxon>Pseudomonadota</taxon>
        <taxon>Alphaproteobacteria</taxon>
        <taxon>Sphingomonadales</taxon>
        <taxon>Sphingomonadaceae</taxon>
        <taxon>Sphingomonas</taxon>
    </lineage>
</organism>
<evidence type="ECO:0000256" key="10">
    <source>
        <dbReference type="ARBA" id="ARBA00023136"/>
    </source>
</evidence>
<dbReference type="EMBL" id="JAPDOB010000002">
    <property type="protein sequence ID" value="MCW3798466.1"/>
    <property type="molecule type" value="Genomic_DNA"/>
</dbReference>
<evidence type="ECO:0000256" key="4">
    <source>
        <dbReference type="ARBA" id="ARBA00022538"/>
    </source>
</evidence>
<keyword evidence="8 13" id="KW-1133">Transmembrane helix</keyword>
<evidence type="ECO:0000256" key="11">
    <source>
        <dbReference type="ARBA" id="ARBA00023303"/>
    </source>
</evidence>
<accession>A0ABT3JHJ7</accession>
<keyword evidence="9" id="KW-0406">Ion transport</keyword>
<keyword evidence="6" id="KW-0631">Potassium channel</keyword>
<comment type="subcellular location">
    <subcellularLocation>
        <location evidence="1">Membrane</location>
        <topology evidence="1">Multi-pass membrane protein</topology>
    </subcellularLocation>
</comment>
<evidence type="ECO:0000256" key="6">
    <source>
        <dbReference type="ARBA" id="ARBA00022826"/>
    </source>
</evidence>
<evidence type="ECO:0000256" key="8">
    <source>
        <dbReference type="ARBA" id="ARBA00022989"/>
    </source>
</evidence>
<evidence type="ECO:0000256" key="3">
    <source>
        <dbReference type="ARBA" id="ARBA00022448"/>
    </source>
</evidence>
<dbReference type="PANTHER" id="PTHR31462">
    <property type="entry name" value="ENDOSOMAL/LYSOSOMAL POTASSIUM CHANNEL TMEM175"/>
    <property type="match status" value="1"/>
</dbReference>